<dbReference type="Pfam" id="PF05171">
    <property type="entry name" value="HemS"/>
    <property type="match status" value="2"/>
</dbReference>
<accession>A0ABW7FXZ4</accession>
<organism evidence="2 3">
    <name type="scientific">Roseateles rivi</name>
    <dbReference type="NCBI Taxonomy" id="3299028"/>
    <lineage>
        <taxon>Bacteria</taxon>
        <taxon>Pseudomonadati</taxon>
        <taxon>Pseudomonadota</taxon>
        <taxon>Betaproteobacteria</taxon>
        <taxon>Burkholderiales</taxon>
        <taxon>Sphaerotilaceae</taxon>
        <taxon>Roseateles</taxon>
    </lineage>
</organism>
<dbReference type="InterPro" id="IPR007845">
    <property type="entry name" value="HemS/ChuX_dom"/>
</dbReference>
<feature type="domain" description="Haemin-degrading HemS/ChuX" evidence="1">
    <location>
        <begin position="40"/>
        <end position="172"/>
    </location>
</feature>
<dbReference type="InterPro" id="IPR053733">
    <property type="entry name" value="Heme_Transport_Util_sf"/>
</dbReference>
<feature type="domain" description="Haemin-degrading HemS/ChuX" evidence="1">
    <location>
        <begin position="228"/>
        <end position="359"/>
    </location>
</feature>
<evidence type="ECO:0000259" key="1">
    <source>
        <dbReference type="Pfam" id="PF05171"/>
    </source>
</evidence>
<evidence type="ECO:0000313" key="3">
    <source>
        <dbReference type="Proteomes" id="UP001606099"/>
    </source>
</evidence>
<protein>
    <submittedName>
        <fullName evidence="2">Hemin-degrading factor</fullName>
    </submittedName>
</protein>
<reference evidence="2 3" key="1">
    <citation type="submission" date="2024-08" db="EMBL/GenBank/DDBJ databases">
        <authorList>
            <person name="Lu H."/>
        </authorList>
    </citation>
    <scope>NUCLEOTIDE SEQUENCE [LARGE SCALE GENOMIC DNA]</scope>
    <source>
        <strain evidence="2 3">BYS180W</strain>
    </source>
</reference>
<dbReference type="SUPFAM" id="SSF144064">
    <property type="entry name" value="Heme iron utilization protein-like"/>
    <property type="match status" value="1"/>
</dbReference>
<dbReference type="EMBL" id="JBIGHZ010000005">
    <property type="protein sequence ID" value="MFG6449125.1"/>
    <property type="molecule type" value="Genomic_DNA"/>
</dbReference>
<dbReference type="Proteomes" id="UP001606099">
    <property type="component" value="Unassembled WGS sequence"/>
</dbReference>
<dbReference type="CDD" id="cd16830">
    <property type="entry name" value="HemS-like_N"/>
    <property type="match status" value="1"/>
</dbReference>
<dbReference type="CDD" id="cd16831">
    <property type="entry name" value="HemS-like_C"/>
    <property type="match status" value="1"/>
</dbReference>
<sequence>MSFSPAATRPLEPGPQVLRQQFTQLRRDGLRQRDIAQQLGVSEAALLAAHTQHSDASLQATALQPDWAGLMGRLESLGELMALTRNAACVHEKVGVYRKASHNANVGLVLGADIDLRLFYKHWRWGFAVQDCSGKTAQHSLQFFDEQGQAVHKVFLRQNSDHGAYAALVQHYAAPELSTAQPPALAPDAAAQPEPECPDTQVDVLAFRQAWRDLRDTHEFFGLLKTHGLSRTQALRLAEPQFAQRLSPDCALPLLQRGAQNSVPLMVFVGNRGIIQIHSGAVQRITVLGPWVNVLDPGFNLHLRADHIAQAWLVRKPTSDGVVSSLELFDSHGQVIAMFFGVRKPGEPERQDWRALLQSMPAAQQEAA</sequence>
<evidence type="ECO:0000313" key="2">
    <source>
        <dbReference type="EMBL" id="MFG6449125.1"/>
    </source>
</evidence>
<gene>
    <name evidence="2" type="ORF">ACG0Z6_12875</name>
</gene>
<proteinExistence type="predicted"/>
<keyword evidence="3" id="KW-1185">Reference proteome</keyword>
<dbReference type="Gene3D" id="3.40.1570.10">
    <property type="entry name" value="HemS/ChuS/ChuX like domains"/>
    <property type="match status" value="2"/>
</dbReference>
<dbReference type="RefSeq" id="WP_394462031.1">
    <property type="nucleotide sequence ID" value="NZ_JBIGHZ010000005.1"/>
</dbReference>
<name>A0ABW7FXZ4_9BURK</name>
<comment type="caution">
    <text evidence="2">The sequence shown here is derived from an EMBL/GenBank/DDBJ whole genome shotgun (WGS) entry which is preliminary data.</text>
</comment>